<evidence type="ECO:0000313" key="1">
    <source>
        <dbReference type="EMBL" id="KKK62299.1"/>
    </source>
</evidence>
<gene>
    <name evidence="1" type="ORF">LCGC14_3005700</name>
</gene>
<feature type="non-terminal residue" evidence="1">
    <location>
        <position position="86"/>
    </location>
</feature>
<comment type="caution">
    <text evidence="1">The sequence shown here is derived from an EMBL/GenBank/DDBJ whole genome shotgun (WGS) entry which is preliminary data.</text>
</comment>
<dbReference type="AlphaFoldDB" id="A0A0F8Z799"/>
<reference evidence="1" key="1">
    <citation type="journal article" date="2015" name="Nature">
        <title>Complex archaea that bridge the gap between prokaryotes and eukaryotes.</title>
        <authorList>
            <person name="Spang A."/>
            <person name="Saw J.H."/>
            <person name="Jorgensen S.L."/>
            <person name="Zaremba-Niedzwiedzka K."/>
            <person name="Martijn J."/>
            <person name="Lind A.E."/>
            <person name="van Eijk R."/>
            <person name="Schleper C."/>
            <person name="Guy L."/>
            <person name="Ettema T.J."/>
        </authorList>
    </citation>
    <scope>NUCLEOTIDE SEQUENCE</scope>
</reference>
<sequence length="86" mass="10073">MKRTNPIDVKYRDIARMLAKALPVEDEEFGTKVEEYRQVVVAMSAEQKTALKMAYIWSAKVPREEREDFFQDLALTLLKANLHEEK</sequence>
<name>A0A0F8Z799_9ZZZZ</name>
<organism evidence="1">
    <name type="scientific">marine sediment metagenome</name>
    <dbReference type="NCBI Taxonomy" id="412755"/>
    <lineage>
        <taxon>unclassified sequences</taxon>
        <taxon>metagenomes</taxon>
        <taxon>ecological metagenomes</taxon>
    </lineage>
</organism>
<protein>
    <submittedName>
        <fullName evidence="1">Uncharacterized protein</fullName>
    </submittedName>
</protein>
<accession>A0A0F8Z799</accession>
<proteinExistence type="predicted"/>
<dbReference type="EMBL" id="LAZR01062062">
    <property type="protein sequence ID" value="KKK62299.1"/>
    <property type="molecule type" value="Genomic_DNA"/>
</dbReference>